<dbReference type="Proteomes" id="UP000887013">
    <property type="component" value="Unassembled WGS sequence"/>
</dbReference>
<sequence length="95" mass="11331">MSRHLEGKENYSRSLLWLISEWRVFIKTTIFNMERIIIFRVSLPPKNSNCGLTMSEFREHRKGFFVQMIPYDRSVPKSINQEFSVAPVSHMQDHE</sequence>
<comment type="caution">
    <text evidence="1">The sequence shown here is derived from an EMBL/GenBank/DDBJ whole genome shotgun (WGS) entry which is preliminary data.</text>
</comment>
<accession>A0A8X6TF99</accession>
<gene>
    <name evidence="1" type="ORF">NPIL_215601</name>
</gene>
<dbReference type="AlphaFoldDB" id="A0A8X6TF99"/>
<organism evidence="1 2">
    <name type="scientific">Nephila pilipes</name>
    <name type="common">Giant wood spider</name>
    <name type="synonym">Nephila maculata</name>
    <dbReference type="NCBI Taxonomy" id="299642"/>
    <lineage>
        <taxon>Eukaryota</taxon>
        <taxon>Metazoa</taxon>
        <taxon>Ecdysozoa</taxon>
        <taxon>Arthropoda</taxon>
        <taxon>Chelicerata</taxon>
        <taxon>Arachnida</taxon>
        <taxon>Araneae</taxon>
        <taxon>Araneomorphae</taxon>
        <taxon>Entelegynae</taxon>
        <taxon>Araneoidea</taxon>
        <taxon>Nephilidae</taxon>
        <taxon>Nephila</taxon>
    </lineage>
</organism>
<proteinExistence type="predicted"/>
<reference evidence="1" key="1">
    <citation type="submission" date="2020-08" db="EMBL/GenBank/DDBJ databases">
        <title>Multicomponent nature underlies the extraordinary mechanical properties of spider dragline silk.</title>
        <authorList>
            <person name="Kono N."/>
            <person name="Nakamura H."/>
            <person name="Mori M."/>
            <person name="Yoshida Y."/>
            <person name="Ohtoshi R."/>
            <person name="Malay A.D."/>
            <person name="Moran D.A.P."/>
            <person name="Tomita M."/>
            <person name="Numata K."/>
            <person name="Arakawa K."/>
        </authorList>
    </citation>
    <scope>NUCLEOTIDE SEQUENCE</scope>
</reference>
<name>A0A8X6TF99_NEPPI</name>
<evidence type="ECO:0000313" key="1">
    <source>
        <dbReference type="EMBL" id="GFT10628.1"/>
    </source>
</evidence>
<evidence type="ECO:0000313" key="2">
    <source>
        <dbReference type="Proteomes" id="UP000887013"/>
    </source>
</evidence>
<keyword evidence="2" id="KW-1185">Reference proteome</keyword>
<protein>
    <submittedName>
        <fullName evidence="1">Uncharacterized protein</fullName>
    </submittedName>
</protein>
<dbReference type="EMBL" id="BMAW01008854">
    <property type="protein sequence ID" value="GFT10628.1"/>
    <property type="molecule type" value="Genomic_DNA"/>
</dbReference>